<dbReference type="InterPro" id="IPR042098">
    <property type="entry name" value="TauD-like_sf"/>
</dbReference>
<evidence type="ECO:0000259" key="2">
    <source>
        <dbReference type="Pfam" id="PF02668"/>
    </source>
</evidence>
<dbReference type="InterPro" id="IPR003819">
    <property type="entry name" value="TauD/TfdA-like"/>
</dbReference>
<evidence type="ECO:0000313" key="4">
    <source>
        <dbReference type="Proteomes" id="UP000323000"/>
    </source>
</evidence>
<dbReference type="InterPro" id="IPR050411">
    <property type="entry name" value="AlphaKG_dependent_hydroxylases"/>
</dbReference>
<dbReference type="PANTHER" id="PTHR10696:SF21">
    <property type="entry name" value="TAUD_TFDA-LIKE DOMAIN-CONTAINING PROTEIN"/>
    <property type="match status" value="1"/>
</dbReference>
<dbReference type="Gene3D" id="3.60.130.10">
    <property type="entry name" value="Clavaminate synthase-like"/>
    <property type="match status" value="1"/>
</dbReference>
<dbReference type="OrthoDB" id="408743at2759"/>
<dbReference type="Pfam" id="PF02668">
    <property type="entry name" value="TauD"/>
    <property type="match status" value="1"/>
</dbReference>
<evidence type="ECO:0000256" key="1">
    <source>
        <dbReference type="ARBA" id="ARBA00023002"/>
    </source>
</evidence>
<comment type="caution">
    <text evidence="3">The sequence shown here is derived from an EMBL/GenBank/DDBJ whole genome shotgun (WGS) entry which is preliminary data.</text>
</comment>
<dbReference type="Proteomes" id="UP000323000">
    <property type="component" value="Chromosome 2"/>
</dbReference>
<reference evidence="4" key="1">
    <citation type="journal article" date="2019" name="Gigascience">
        <title>De novo genome assembly of the endangered Acer yangbiense, a plant species with extremely small populations endemic to Yunnan Province, China.</title>
        <authorList>
            <person name="Yang J."/>
            <person name="Wariss H.M."/>
            <person name="Tao L."/>
            <person name="Zhang R."/>
            <person name="Yun Q."/>
            <person name="Hollingsworth P."/>
            <person name="Dao Z."/>
            <person name="Luo G."/>
            <person name="Guo H."/>
            <person name="Ma Y."/>
            <person name="Sun W."/>
        </authorList>
    </citation>
    <scope>NUCLEOTIDE SEQUENCE [LARGE SCALE GENOMIC DNA]</scope>
    <source>
        <strain evidence="4">cv. Malutang</strain>
    </source>
</reference>
<sequence>MDLHLLHCDQRRRSQRSHRIVEDRIRRFLKTRCHAKLLIKEEDEDKQRNECLKILEEECVAIPWQGGDVLLIDNWAELHTRRPTNSPRRVLASFCK</sequence>
<feature type="domain" description="TauD/TfdA-like" evidence="2">
    <location>
        <begin position="40"/>
        <end position="91"/>
    </location>
</feature>
<accession>A0A5C7IJI8</accession>
<name>A0A5C7IJI8_9ROSI</name>
<protein>
    <recommendedName>
        <fullName evidence="2">TauD/TfdA-like domain-containing protein</fullName>
    </recommendedName>
</protein>
<evidence type="ECO:0000313" key="3">
    <source>
        <dbReference type="EMBL" id="TXG68822.1"/>
    </source>
</evidence>
<keyword evidence="4" id="KW-1185">Reference proteome</keyword>
<dbReference type="EMBL" id="VAHF01000002">
    <property type="protein sequence ID" value="TXG68822.1"/>
    <property type="molecule type" value="Genomic_DNA"/>
</dbReference>
<gene>
    <name evidence="3" type="ORF">EZV62_003757</name>
</gene>
<proteinExistence type="predicted"/>
<keyword evidence="1" id="KW-0560">Oxidoreductase</keyword>
<organism evidence="3 4">
    <name type="scientific">Acer yangbiense</name>
    <dbReference type="NCBI Taxonomy" id="1000413"/>
    <lineage>
        <taxon>Eukaryota</taxon>
        <taxon>Viridiplantae</taxon>
        <taxon>Streptophyta</taxon>
        <taxon>Embryophyta</taxon>
        <taxon>Tracheophyta</taxon>
        <taxon>Spermatophyta</taxon>
        <taxon>Magnoliopsida</taxon>
        <taxon>eudicotyledons</taxon>
        <taxon>Gunneridae</taxon>
        <taxon>Pentapetalae</taxon>
        <taxon>rosids</taxon>
        <taxon>malvids</taxon>
        <taxon>Sapindales</taxon>
        <taxon>Sapindaceae</taxon>
        <taxon>Hippocastanoideae</taxon>
        <taxon>Acereae</taxon>
        <taxon>Acer</taxon>
    </lineage>
</organism>
<dbReference type="AlphaFoldDB" id="A0A5C7IJI8"/>
<dbReference type="PANTHER" id="PTHR10696">
    <property type="entry name" value="GAMMA-BUTYROBETAINE HYDROXYLASE-RELATED"/>
    <property type="match status" value="1"/>
</dbReference>
<dbReference type="SUPFAM" id="SSF51197">
    <property type="entry name" value="Clavaminate synthase-like"/>
    <property type="match status" value="1"/>
</dbReference>
<dbReference type="GO" id="GO:0016491">
    <property type="term" value="F:oxidoreductase activity"/>
    <property type="evidence" value="ECO:0007669"/>
    <property type="project" value="UniProtKB-KW"/>
</dbReference>